<dbReference type="RefSeq" id="WP_281248323.1">
    <property type="nucleotide sequence ID" value="NZ_FRCS01000004.1"/>
</dbReference>
<gene>
    <name evidence="2" type="ORF">SAMN05443668_104616</name>
</gene>
<evidence type="ECO:0000313" key="2">
    <source>
        <dbReference type="EMBL" id="SHN29834.1"/>
    </source>
</evidence>
<keyword evidence="3" id="KW-1185">Reference proteome</keyword>
<protein>
    <submittedName>
        <fullName evidence="2">Uncharacterized protein</fullName>
    </submittedName>
</protein>
<dbReference type="Proteomes" id="UP000184440">
    <property type="component" value="Unassembled WGS sequence"/>
</dbReference>
<reference evidence="2 3" key="1">
    <citation type="submission" date="2016-11" db="EMBL/GenBank/DDBJ databases">
        <authorList>
            <person name="Jaros S."/>
            <person name="Januszkiewicz K."/>
            <person name="Wedrychowicz H."/>
        </authorList>
    </citation>
    <scope>NUCLEOTIDE SEQUENCE [LARGE SCALE GENOMIC DNA]</scope>
    <source>
        <strain evidence="2 3">DSM 46144</strain>
    </source>
</reference>
<feature type="region of interest" description="Disordered" evidence="1">
    <location>
        <begin position="1"/>
        <end position="20"/>
    </location>
</feature>
<organism evidence="2 3">
    <name type="scientific">Cryptosporangium aurantiacum</name>
    <dbReference type="NCBI Taxonomy" id="134849"/>
    <lineage>
        <taxon>Bacteria</taxon>
        <taxon>Bacillati</taxon>
        <taxon>Actinomycetota</taxon>
        <taxon>Actinomycetes</taxon>
        <taxon>Cryptosporangiales</taxon>
        <taxon>Cryptosporangiaceae</taxon>
        <taxon>Cryptosporangium</taxon>
    </lineage>
</organism>
<dbReference type="STRING" id="134849.SAMN05443668_104616"/>
<dbReference type="AlphaFoldDB" id="A0A1M7QFN3"/>
<accession>A0A1M7QFN3</accession>
<proteinExistence type="predicted"/>
<dbReference type="EMBL" id="FRCS01000004">
    <property type="protein sequence ID" value="SHN29834.1"/>
    <property type="molecule type" value="Genomic_DNA"/>
</dbReference>
<name>A0A1M7QFN3_9ACTN</name>
<sequence length="44" mass="4780">MDDDAPPETPTPEPNPEVRNTISGEADVEARAVFQAHTISITME</sequence>
<evidence type="ECO:0000256" key="1">
    <source>
        <dbReference type="SAM" id="MobiDB-lite"/>
    </source>
</evidence>
<evidence type="ECO:0000313" key="3">
    <source>
        <dbReference type="Proteomes" id="UP000184440"/>
    </source>
</evidence>